<dbReference type="AlphaFoldDB" id="A0A173MR56"/>
<keyword evidence="1" id="KW-0472">Membrane</keyword>
<dbReference type="Pfam" id="PF14079">
    <property type="entry name" value="DUF4260"/>
    <property type="match status" value="1"/>
</dbReference>
<accession>A0A173MR56</accession>
<keyword evidence="1" id="KW-1133">Transmembrane helix</keyword>
<dbReference type="RefSeq" id="WP_076376978.1">
    <property type="nucleotide sequence ID" value="NZ_AP017422.1"/>
</dbReference>
<evidence type="ECO:0000256" key="1">
    <source>
        <dbReference type="SAM" id="Phobius"/>
    </source>
</evidence>
<proteinExistence type="predicted"/>
<dbReference type="Proteomes" id="UP000186917">
    <property type="component" value="Unassembled WGS sequence"/>
</dbReference>
<feature type="transmembrane region" description="Helical" evidence="1">
    <location>
        <begin position="60"/>
        <end position="80"/>
    </location>
</feature>
<reference evidence="3" key="1">
    <citation type="submission" date="2017-01" db="EMBL/GenBank/DDBJ databases">
        <authorList>
            <person name="Varghese N."/>
            <person name="Submissions S."/>
        </authorList>
    </citation>
    <scope>NUCLEOTIDE SEQUENCE [LARGE SCALE GENOMIC DNA]</scope>
    <source>
        <strain evidence="3">DSM 21054</strain>
    </source>
</reference>
<dbReference type="KEGG" id="fln:FLA_6039"/>
<dbReference type="STRING" id="477680.SAMN05421788_1011416"/>
<dbReference type="InterPro" id="IPR025356">
    <property type="entry name" value="DUF4260"/>
</dbReference>
<evidence type="ECO:0000313" key="3">
    <source>
        <dbReference type="Proteomes" id="UP000186917"/>
    </source>
</evidence>
<sequence>MKLLLKAEIVAQLFLSLFLLYLLPVHFSWWAWLLLFFSPDISMIGYAVNTRLGAWTYNLFHHFLPAIVLAIAGYMLHNVWVEFVGLLLWAHSNFDRVLGFGLKYEDGFNHTHLGMTGKAKNV</sequence>
<name>A0A173MR56_9BACT</name>
<gene>
    <name evidence="2" type="ORF">SAMN05421788_1011416</name>
</gene>
<keyword evidence="1" id="KW-0812">Transmembrane</keyword>
<keyword evidence="3" id="KW-1185">Reference proteome</keyword>
<dbReference type="OrthoDB" id="9813911at2"/>
<organism evidence="2 3">
    <name type="scientific">Filimonas lacunae</name>
    <dbReference type="NCBI Taxonomy" id="477680"/>
    <lineage>
        <taxon>Bacteria</taxon>
        <taxon>Pseudomonadati</taxon>
        <taxon>Bacteroidota</taxon>
        <taxon>Chitinophagia</taxon>
        <taxon>Chitinophagales</taxon>
        <taxon>Chitinophagaceae</taxon>
        <taxon>Filimonas</taxon>
    </lineage>
</organism>
<dbReference type="EMBL" id="FTOR01000001">
    <property type="protein sequence ID" value="SIS82124.1"/>
    <property type="molecule type" value="Genomic_DNA"/>
</dbReference>
<protein>
    <recommendedName>
        <fullName evidence="4">DUF4260 family protein</fullName>
    </recommendedName>
</protein>
<evidence type="ECO:0000313" key="2">
    <source>
        <dbReference type="EMBL" id="SIS82124.1"/>
    </source>
</evidence>
<evidence type="ECO:0008006" key="4">
    <source>
        <dbReference type="Google" id="ProtNLM"/>
    </source>
</evidence>